<name>A0A510IEZ9_9VIBR</name>
<dbReference type="InterPro" id="IPR036429">
    <property type="entry name" value="SpoA-like_sf"/>
</dbReference>
<dbReference type="EMBL" id="AP019799">
    <property type="protein sequence ID" value="BBL91748.1"/>
    <property type="molecule type" value="Genomic_DNA"/>
</dbReference>
<evidence type="ECO:0000313" key="3">
    <source>
        <dbReference type="Proteomes" id="UP000315115"/>
    </source>
</evidence>
<sequence>MANSDVQILNVELLGKPIHIIREKLFALISESCNGLTNELQNWLKTNKVEAKIHSVELHSFSPSEMEANTTSTLRHQSGGLIYIHTETETLIKLADRFYGATVERSTTSLTSSDIRIQEKISKLMGNWLAPSEMWQTERFEPTSGVGLHVQLTIKFKNHVGSIHMKLDGQLVQTLIDELELQSKSDLNEPFKQALTSTPVRLNAVLAKKTMSLSDVVQLQPEDILPIELFANVPLSIGNQTLFSGRVAENDGQLVLIFNQNKESH</sequence>
<keyword evidence="2" id="KW-0969">Cilium</keyword>
<organism evidence="2 3">
    <name type="scientific">Vibrio rotiferianus</name>
    <dbReference type="NCBI Taxonomy" id="190895"/>
    <lineage>
        <taxon>Bacteria</taxon>
        <taxon>Pseudomonadati</taxon>
        <taxon>Pseudomonadota</taxon>
        <taxon>Gammaproteobacteria</taxon>
        <taxon>Vibrionales</taxon>
        <taxon>Vibrionaceae</taxon>
        <taxon>Vibrio</taxon>
    </lineage>
</organism>
<accession>A0A510IEZ9</accession>
<dbReference type="InterPro" id="IPR001543">
    <property type="entry name" value="FliN-like_C"/>
</dbReference>
<evidence type="ECO:0000313" key="2">
    <source>
        <dbReference type="EMBL" id="BBL91748.1"/>
    </source>
</evidence>
<feature type="domain" description="Flagellar motor switch protein FliN-like C-terminal" evidence="1">
    <location>
        <begin position="194"/>
        <end position="255"/>
    </location>
</feature>
<dbReference type="Gene3D" id="2.30.330.10">
    <property type="entry name" value="SpoA-like"/>
    <property type="match status" value="1"/>
</dbReference>
<dbReference type="AlphaFoldDB" id="A0A510IEZ9"/>
<evidence type="ECO:0000259" key="1">
    <source>
        <dbReference type="Pfam" id="PF01052"/>
    </source>
</evidence>
<gene>
    <name evidence="2" type="ORF">VroAM7_44010</name>
</gene>
<protein>
    <submittedName>
        <fullName evidence="2">Flagellar motor switch protein FliM</fullName>
    </submittedName>
</protein>
<dbReference type="Pfam" id="PF01052">
    <property type="entry name" value="FliMN_C"/>
    <property type="match status" value="1"/>
</dbReference>
<dbReference type="SUPFAM" id="SSF101801">
    <property type="entry name" value="Surface presentation of antigens (SPOA)"/>
    <property type="match status" value="1"/>
</dbReference>
<keyword evidence="2" id="KW-0282">Flagellum</keyword>
<reference evidence="3" key="1">
    <citation type="submission" date="2019-07" db="EMBL/GenBank/DDBJ databases">
        <title>Complete Genome Sequences of Vibrion rotiferianus strain AM7.</title>
        <authorList>
            <person name="Miyazaki K."/>
            <person name="Wiseschart A."/>
            <person name="Pootanakit K."/>
            <person name="Ishimori K."/>
            <person name="Kitahara K."/>
        </authorList>
    </citation>
    <scope>NUCLEOTIDE SEQUENCE [LARGE SCALE GENOMIC DNA]</scope>
    <source>
        <strain evidence="3">AM7</strain>
    </source>
</reference>
<dbReference type="Proteomes" id="UP000315115">
    <property type="component" value="Chromosome 2"/>
</dbReference>
<proteinExistence type="predicted"/>
<dbReference type="RefSeq" id="WP_143693984.1">
    <property type="nucleotide sequence ID" value="NZ_AP019799.1"/>
</dbReference>
<keyword evidence="2" id="KW-0966">Cell projection</keyword>